<keyword evidence="4" id="KW-1185">Reference proteome</keyword>
<feature type="compositionally biased region" description="Low complexity" evidence="1">
    <location>
        <begin position="244"/>
        <end position="257"/>
    </location>
</feature>
<dbReference type="EMBL" id="JAHYCA010000003">
    <property type="protein sequence ID" value="MBW6391420.1"/>
    <property type="molecule type" value="Genomic_DNA"/>
</dbReference>
<organism evidence="3 4">
    <name type="scientific">Billgrantia antri</name>
    <dbReference type="NCBI Taxonomy" id="2846777"/>
    <lineage>
        <taxon>Bacteria</taxon>
        <taxon>Pseudomonadati</taxon>
        <taxon>Pseudomonadota</taxon>
        <taxon>Gammaproteobacteria</taxon>
        <taxon>Oceanospirillales</taxon>
        <taxon>Halomonadaceae</taxon>
        <taxon>Billgrantia</taxon>
    </lineage>
</organism>
<evidence type="ECO:0000256" key="1">
    <source>
        <dbReference type="SAM" id="MobiDB-lite"/>
    </source>
</evidence>
<name>A0ABS6ZMY8_9GAMM</name>
<feature type="region of interest" description="Disordered" evidence="1">
    <location>
        <begin position="215"/>
        <end position="257"/>
    </location>
</feature>
<evidence type="ECO:0000259" key="2">
    <source>
        <dbReference type="Pfam" id="PF02120"/>
    </source>
</evidence>
<dbReference type="Pfam" id="PF02120">
    <property type="entry name" value="Flg_hook"/>
    <property type="match status" value="1"/>
</dbReference>
<dbReference type="PANTHER" id="PTHR37533:SF2">
    <property type="entry name" value="FLAGELLAR HOOK-LENGTH CONTROL PROTEIN"/>
    <property type="match status" value="1"/>
</dbReference>
<dbReference type="InterPro" id="IPR038610">
    <property type="entry name" value="FliK-like_C_sf"/>
</dbReference>
<dbReference type="InterPro" id="IPR052563">
    <property type="entry name" value="FliK"/>
</dbReference>
<dbReference type="Proteomes" id="UP000769617">
    <property type="component" value="Unassembled WGS sequence"/>
</dbReference>
<dbReference type="InterPro" id="IPR021136">
    <property type="entry name" value="Flagellar_hook_control-like_C"/>
</dbReference>
<accession>A0ABS6ZMY8</accession>
<feature type="domain" description="Flagellar hook-length control protein-like C-terminal" evidence="2">
    <location>
        <begin position="295"/>
        <end position="374"/>
    </location>
</feature>
<feature type="region of interest" description="Disordered" evidence="1">
    <location>
        <begin position="367"/>
        <end position="394"/>
    </location>
</feature>
<comment type="caution">
    <text evidence="3">The sequence shown here is derived from an EMBL/GenBank/DDBJ whole genome shotgun (WGS) entry which is preliminary data.</text>
</comment>
<keyword evidence="3" id="KW-0282">Flagellum</keyword>
<reference evidence="3 4" key="1">
    <citation type="submission" date="2021-07" db="EMBL/GenBank/DDBJ databases">
        <authorList>
            <person name="So Y."/>
        </authorList>
    </citation>
    <scope>NUCLEOTIDE SEQUENCE [LARGE SCALE GENOMIC DNA]</scope>
    <source>
        <strain evidence="3 4">Y3S6</strain>
    </source>
</reference>
<dbReference type="Gene3D" id="3.30.750.140">
    <property type="match status" value="1"/>
</dbReference>
<dbReference type="RefSeq" id="WP_219791705.1">
    <property type="nucleotide sequence ID" value="NZ_JAHYCA010000003.1"/>
</dbReference>
<dbReference type="PANTHER" id="PTHR37533">
    <property type="entry name" value="FLAGELLAR HOOK-LENGTH CONTROL PROTEIN"/>
    <property type="match status" value="1"/>
</dbReference>
<evidence type="ECO:0000313" key="3">
    <source>
        <dbReference type="EMBL" id="MBW6391420.1"/>
    </source>
</evidence>
<keyword evidence="3" id="KW-0966">Cell projection</keyword>
<dbReference type="CDD" id="cd17470">
    <property type="entry name" value="T3SS_Flik_C"/>
    <property type="match status" value="1"/>
</dbReference>
<proteinExistence type="predicted"/>
<evidence type="ECO:0000313" key="4">
    <source>
        <dbReference type="Proteomes" id="UP000769617"/>
    </source>
</evidence>
<keyword evidence="3" id="KW-0969">Cilium</keyword>
<gene>
    <name evidence="3" type="ORF">KPL81_09630</name>
</gene>
<sequence length="423" mass="43286">MNIQMILSTLPTPLSGQPEANAEPGQFALALSQATQGPQTNGAALPISLKALPGQGLPQTMAAREALLQALSAHVNQQPEGKAEAVLPNAELSEIMTRLALIDDSYQQTPPTMGTLQPLPDQEALLPTAEAGVELDEQPQTAALVAAVVAETQRPGTTIPEQKPLGEATAQAVKPAALTPATSGHSVTAAPVAVASQDVDGDAAAPARPVDFANVTVKATAPQPGTEPRAVAPETRPGGFVPESAPMSPASASPAAPASASAQAATLATPFTQASLAAPLQSPAWPSQLGQQLVQFARQGGEQQIEMRLNPADLGPLSVTLKMTEQGAQAQFLSAHAQVRQVLEQAIPQLREALAEQGISLGEASVGEQRQQNAQAFAGQDDKRGPAAQAPNEGDLALSGAEELGVTPSSTTLSLDGRVNLYA</sequence>
<protein>
    <submittedName>
        <fullName evidence="3">Flagellar hook-length control protein FliK</fullName>
    </submittedName>
</protein>